<feature type="transmembrane region" description="Helical" evidence="1">
    <location>
        <begin position="12"/>
        <end position="30"/>
    </location>
</feature>
<protein>
    <recommendedName>
        <fullName evidence="4">PiggyBac transposable element-derived protein domain-containing protein</fullName>
    </recommendedName>
</protein>
<comment type="caution">
    <text evidence="2">The sequence shown here is derived from an EMBL/GenBank/DDBJ whole genome shotgun (WGS) entry which is preliminary data.</text>
</comment>
<proteinExistence type="predicted"/>
<name>A0A225VQ48_9STRA</name>
<keyword evidence="3" id="KW-1185">Reference proteome</keyword>
<accession>A0A225VQ48</accession>
<evidence type="ECO:0000313" key="3">
    <source>
        <dbReference type="Proteomes" id="UP000198211"/>
    </source>
</evidence>
<keyword evidence="1" id="KW-0812">Transmembrane</keyword>
<sequence length="160" mass="18383">MAWCYKQFYKSFFLGIIDLVVVNAFIMYNCRRIKDGKGKATHVEFLNKLPQARRLDLIDMSSWHASHPYKAAEGYKAHVPIHTDEWRKYNSDATRKPARLSVLKTAAKNAQAARAFLCNKLKFTSNGKAIPCFEIWHRHRKLPARKSTVWAVGDSNASDI</sequence>
<organism evidence="2 3">
    <name type="scientific">Phytophthora megakarya</name>
    <dbReference type="NCBI Taxonomy" id="4795"/>
    <lineage>
        <taxon>Eukaryota</taxon>
        <taxon>Sar</taxon>
        <taxon>Stramenopiles</taxon>
        <taxon>Oomycota</taxon>
        <taxon>Peronosporomycetes</taxon>
        <taxon>Peronosporales</taxon>
        <taxon>Peronosporaceae</taxon>
        <taxon>Phytophthora</taxon>
    </lineage>
</organism>
<dbReference type="Proteomes" id="UP000198211">
    <property type="component" value="Unassembled WGS sequence"/>
</dbReference>
<keyword evidence="1" id="KW-0472">Membrane</keyword>
<dbReference type="EMBL" id="NBNE01003532">
    <property type="protein sequence ID" value="OWZ07455.1"/>
    <property type="molecule type" value="Genomic_DNA"/>
</dbReference>
<reference evidence="3" key="1">
    <citation type="submission" date="2017-03" db="EMBL/GenBank/DDBJ databases">
        <title>Phytopthora megakarya and P. palmivora, two closely related causual agents of cacao black pod achieved similar genome size and gene model numbers by different mechanisms.</title>
        <authorList>
            <person name="Ali S."/>
            <person name="Shao J."/>
            <person name="Larry D.J."/>
            <person name="Kronmiller B."/>
            <person name="Shen D."/>
            <person name="Strem M.D."/>
            <person name="Melnick R.L."/>
            <person name="Guiltinan M.J."/>
            <person name="Tyler B.M."/>
            <person name="Meinhardt L.W."/>
            <person name="Bailey B.A."/>
        </authorList>
    </citation>
    <scope>NUCLEOTIDE SEQUENCE [LARGE SCALE GENOMIC DNA]</scope>
    <source>
        <strain evidence="3">zdho120</strain>
    </source>
</reference>
<dbReference type="AlphaFoldDB" id="A0A225VQ48"/>
<evidence type="ECO:0000313" key="2">
    <source>
        <dbReference type="EMBL" id="OWZ07455.1"/>
    </source>
</evidence>
<evidence type="ECO:0008006" key="4">
    <source>
        <dbReference type="Google" id="ProtNLM"/>
    </source>
</evidence>
<keyword evidence="1" id="KW-1133">Transmembrane helix</keyword>
<gene>
    <name evidence="2" type="ORF">PHMEG_00020152</name>
</gene>
<evidence type="ECO:0000256" key="1">
    <source>
        <dbReference type="SAM" id="Phobius"/>
    </source>
</evidence>